<protein>
    <recommendedName>
        <fullName evidence="10">Charged multivesicular body protein 6</fullName>
    </recommendedName>
</protein>
<evidence type="ECO:0000256" key="6">
    <source>
        <dbReference type="ARBA" id="ARBA00023136"/>
    </source>
</evidence>
<evidence type="ECO:0000313" key="9">
    <source>
        <dbReference type="Proteomes" id="UP001300502"/>
    </source>
</evidence>
<dbReference type="Pfam" id="PF03357">
    <property type="entry name" value="Snf7"/>
    <property type="match status" value="1"/>
</dbReference>
<sequence length="206" mass="24019">MGCGFSRNHATQTRITSFDRELLDLKVQRDNLQQYEQRLKDSLTKYYELARRLVTQKERERALVVLKVKHALQKSIEQAQNMRFNLEQVLSEIELKQLEADYVQKLKTGTKLLRDIQKNLSIDEIEHLLAETKEAMEFQNQVAQVLGDYSLVEPDEECEEELQKIETEMFPSVPKRSKETDHSTMEKKKTDTKESNGEGHVLPLPA</sequence>
<keyword evidence="4" id="KW-0967">Endosome</keyword>
<comment type="similarity">
    <text evidence="2">Belongs to the SNF7 family.</text>
</comment>
<dbReference type="EMBL" id="JANCYU010000046">
    <property type="protein sequence ID" value="KAK4526991.1"/>
    <property type="molecule type" value="Genomic_DNA"/>
</dbReference>
<dbReference type="GO" id="GO:0032511">
    <property type="term" value="P:late endosome to vacuole transport via multivesicular body sorting pathway"/>
    <property type="evidence" value="ECO:0007669"/>
    <property type="project" value="TreeGrafter"/>
</dbReference>
<dbReference type="InterPro" id="IPR005024">
    <property type="entry name" value="Snf7_fam"/>
</dbReference>
<dbReference type="GO" id="GO:0015031">
    <property type="term" value="P:protein transport"/>
    <property type="evidence" value="ECO:0007669"/>
    <property type="project" value="UniProtKB-KW"/>
</dbReference>
<reference evidence="8 9" key="1">
    <citation type="submission" date="2022-07" db="EMBL/GenBank/DDBJ databases">
        <title>Genome-wide signatures of adaptation to extreme environments.</title>
        <authorList>
            <person name="Cho C.H."/>
            <person name="Yoon H.S."/>
        </authorList>
    </citation>
    <scope>NUCLEOTIDE SEQUENCE [LARGE SCALE GENOMIC DNA]</scope>
    <source>
        <strain evidence="8 9">108.79 E11</strain>
    </source>
</reference>
<evidence type="ECO:0008006" key="10">
    <source>
        <dbReference type="Google" id="ProtNLM"/>
    </source>
</evidence>
<dbReference type="GO" id="GO:0000815">
    <property type="term" value="C:ESCRT III complex"/>
    <property type="evidence" value="ECO:0007669"/>
    <property type="project" value="TreeGrafter"/>
</dbReference>
<keyword evidence="9" id="KW-1185">Reference proteome</keyword>
<evidence type="ECO:0000313" key="8">
    <source>
        <dbReference type="EMBL" id="KAK4526991.1"/>
    </source>
</evidence>
<evidence type="ECO:0000256" key="4">
    <source>
        <dbReference type="ARBA" id="ARBA00022753"/>
    </source>
</evidence>
<dbReference type="Proteomes" id="UP001300502">
    <property type="component" value="Unassembled WGS sequence"/>
</dbReference>
<evidence type="ECO:0000256" key="5">
    <source>
        <dbReference type="ARBA" id="ARBA00022927"/>
    </source>
</evidence>
<organism evidence="8 9">
    <name type="scientific">Galdieria yellowstonensis</name>
    <dbReference type="NCBI Taxonomy" id="3028027"/>
    <lineage>
        <taxon>Eukaryota</taxon>
        <taxon>Rhodophyta</taxon>
        <taxon>Bangiophyceae</taxon>
        <taxon>Galdieriales</taxon>
        <taxon>Galdieriaceae</taxon>
        <taxon>Galdieria</taxon>
    </lineage>
</organism>
<name>A0AAV9II93_9RHOD</name>
<comment type="subcellular location">
    <subcellularLocation>
        <location evidence="1">Endosome membrane</location>
    </subcellularLocation>
</comment>
<feature type="compositionally biased region" description="Basic and acidic residues" evidence="7">
    <location>
        <begin position="176"/>
        <end position="197"/>
    </location>
</feature>
<evidence type="ECO:0000256" key="2">
    <source>
        <dbReference type="ARBA" id="ARBA00006190"/>
    </source>
</evidence>
<dbReference type="PANTHER" id="PTHR22761:SF5">
    <property type="entry name" value="CHARGED MULTIVESICULAR BODY PROTEIN 6"/>
    <property type="match status" value="1"/>
</dbReference>
<dbReference type="GO" id="GO:0006900">
    <property type="term" value="P:vesicle budding from membrane"/>
    <property type="evidence" value="ECO:0007669"/>
    <property type="project" value="TreeGrafter"/>
</dbReference>
<feature type="region of interest" description="Disordered" evidence="7">
    <location>
        <begin position="165"/>
        <end position="206"/>
    </location>
</feature>
<evidence type="ECO:0000256" key="1">
    <source>
        <dbReference type="ARBA" id="ARBA00004608"/>
    </source>
</evidence>
<accession>A0AAV9II93</accession>
<dbReference type="AlphaFoldDB" id="A0AAV9II93"/>
<evidence type="ECO:0000256" key="7">
    <source>
        <dbReference type="SAM" id="MobiDB-lite"/>
    </source>
</evidence>
<keyword evidence="6" id="KW-0472">Membrane</keyword>
<gene>
    <name evidence="8" type="ORF">GAYE_SCF31G4912</name>
</gene>
<evidence type="ECO:0000256" key="3">
    <source>
        <dbReference type="ARBA" id="ARBA00022448"/>
    </source>
</evidence>
<keyword evidence="3" id="KW-0813">Transport</keyword>
<dbReference type="PANTHER" id="PTHR22761">
    <property type="entry name" value="CHARGED MULTIVESICULAR BODY PROTEIN"/>
    <property type="match status" value="1"/>
</dbReference>
<dbReference type="GO" id="GO:0005771">
    <property type="term" value="C:multivesicular body"/>
    <property type="evidence" value="ECO:0007669"/>
    <property type="project" value="TreeGrafter"/>
</dbReference>
<keyword evidence="5" id="KW-0653">Protein transport</keyword>
<proteinExistence type="inferred from homology"/>
<dbReference type="Gene3D" id="6.10.140.1230">
    <property type="match status" value="1"/>
</dbReference>
<comment type="caution">
    <text evidence="8">The sequence shown here is derived from an EMBL/GenBank/DDBJ whole genome shotgun (WGS) entry which is preliminary data.</text>
</comment>